<accession>A0A1Y2H2Y1</accession>
<comment type="caution">
    <text evidence="2">The sequence shown here is derived from an EMBL/GenBank/DDBJ whole genome shotgun (WGS) entry which is preliminary data.</text>
</comment>
<organism evidence="2 3">
    <name type="scientific">Catenaria anguillulae PL171</name>
    <dbReference type="NCBI Taxonomy" id="765915"/>
    <lineage>
        <taxon>Eukaryota</taxon>
        <taxon>Fungi</taxon>
        <taxon>Fungi incertae sedis</taxon>
        <taxon>Blastocladiomycota</taxon>
        <taxon>Blastocladiomycetes</taxon>
        <taxon>Blastocladiales</taxon>
        <taxon>Catenariaceae</taxon>
        <taxon>Catenaria</taxon>
    </lineage>
</organism>
<gene>
    <name evidence="2" type="ORF">BCR44DRAFT_1455453</name>
</gene>
<sequence>MTASNETKSINGRNVTPAHSTTPPLLIHQFSHGRHQVKLSQCPPDHSPCRSPSSTYIDPAALAQPASQSLTRALALDLEFRCHVTQQPNLMLTFAC</sequence>
<dbReference type="AlphaFoldDB" id="A0A1Y2H2Y1"/>
<evidence type="ECO:0000256" key="1">
    <source>
        <dbReference type="SAM" id="MobiDB-lite"/>
    </source>
</evidence>
<evidence type="ECO:0000313" key="2">
    <source>
        <dbReference type="EMBL" id="ORZ28063.1"/>
    </source>
</evidence>
<keyword evidence="3" id="KW-1185">Reference proteome</keyword>
<dbReference type="Proteomes" id="UP000193411">
    <property type="component" value="Unassembled WGS sequence"/>
</dbReference>
<dbReference type="EMBL" id="MCFL01000365">
    <property type="protein sequence ID" value="ORZ28063.1"/>
    <property type="molecule type" value="Genomic_DNA"/>
</dbReference>
<name>A0A1Y2H2Y1_9FUNG</name>
<feature type="compositionally biased region" description="Polar residues" evidence="1">
    <location>
        <begin position="1"/>
        <end position="23"/>
    </location>
</feature>
<protein>
    <submittedName>
        <fullName evidence="2">Uncharacterized protein</fullName>
    </submittedName>
</protein>
<reference evidence="2 3" key="1">
    <citation type="submission" date="2016-07" db="EMBL/GenBank/DDBJ databases">
        <title>Pervasive Adenine N6-methylation of Active Genes in Fungi.</title>
        <authorList>
            <consortium name="DOE Joint Genome Institute"/>
            <person name="Mondo S.J."/>
            <person name="Dannebaum R.O."/>
            <person name="Kuo R.C."/>
            <person name="Labutti K."/>
            <person name="Haridas S."/>
            <person name="Kuo A."/>
            <person name="Salamov A."/>
            <person name="Ahrendt S.R."/>
            <person name="Lipzen A."/>
            <person name="Sullivan W."/>
            <person name="Andreopoulos W.B."/>
            <person name="Clum A."/>
            <person name="Lindquist E."/>
            <person name="Daum C."/>
            <person name="Ramamoorthy G.K."/>
            <person name="Gryganskyi A."/>
            <person name="Culley D."/>
            <person name="Magnuson J.K."/>
            <person name="James T.Y."/>
            <person name="O'Malley M.A."/>
            <person name="Stajich J.E."/>
            <person name="Spatafora J.W."/>
            <person name="Visel A."/>
            <person name="Grigoriev I.V."/>
        </authorList>
    </citation>
    <scope>NUCLEOTIDE SEQUENCE [LARGE SCALE GENOMIC DNA]</scope>
    <source>
        <strain evidence="2 3">PL171</strain>
    </source>
</reference>
<proteinExistence type="predicted"/>
<feature type="non-terminal residue" evidence="2">
    <location>
        <position position="96"/>
    </location>
</feature>
<feature type="region of interest" description="Disordered" evidence="1">
    <location>
        <begin position="1"/>
        <end position="25"/>
    </location>
</feature>
<evidence type="ECO:0000313" key="3">
    <source>
        <dbReference type="Proteomes" id="UP000193411"/>
    </source>
</evidence>